<dbReference type="WBParaSite" id="ACAC_0000913201-mRNA-1">
    <property type="protein sequence ID" value="ACAC_0000913201-mRNA-1"/>
    <property type="gene ID" value="ACAC_0000913201"/>
</dbReference>
<dbReference type="Proteomes" id="UP000035642">
    <property type="component" value="Unassembled WGS sequence"/>
</dbReference>
<dbReference type="PANTHER" id="PTHR13234">
    <property type="entry name" value="GAMMA-INTERFERON INDUCIBLE LYSOSOMAL THIOL REDUCTASE GILT"/>
    <property type="match status" value="1"/>
</dbReference>
<name>A0A0K0DE85_ANGCA</name>
<comment type="similarity">
    <text evidence="1">Belongs to the GILT family.</text>
</comment>
<dbReference type="InterPro" id="IPR004911">
    <property type="entry name" value="Interferon-induced_GILT"/>
</dbReference>
<keyword evidence="3" id="KW-0732">Signal</keyword>
<protein>
    <submittedName>
        <fullName evidence="5">Gamma interferon inducible lysosomal thiol reductase</fullName>
    </submittedName>
</protein>
<sequence length="194" mass="21868">MPRLELVIAFIVIIVMEFRSSYGSPYPELNKRDRATVDIEIFGEARCTDTTKFLQKQLLPAYKTFGSRLNISYHPFGLPKFSKCGWNGTNIDCSCHHGLRECEKQALQACVISLLPETDEHLEIVSCIQGGDEFDDSVKRCLTDKEPSLRVSSDSFVRCAKSDTGRSLIDHHGSIQRLIAPEVGWVRILSNKAF</sequence>
<reference evidence="4" key="1">
    <citation type="submission" date="2012-09" db="EMBL/GenBank/DDBJ databases">
        <authorList>
            <person name="Martin A.A."/>
        </authorList>
    </citation>
    <scope>NUCLEOTIDE SEQUENCE</scope>
</reference>
<dbReference type="Pfam" id="PF03227">
    <property type="entry name" value="GILT"/>
    <property type="match status" value="1"/>
</dbReference>
<dbReference type="GO" id="GO:0016671">
    <property type="term" value="F:oxidoreductase activity, acting on a sulfur group of donors, disulfide as acceptor"/>
    <property type="evidence" value="ECO:0007669"/>
    <property type="project" value="InterPro"/>
</dbReference>
<dbReference type="AlphaFoldDB" id="A0A0K0DE85"/>
<proteinExistence type="inferred from homology"/>
<dbReference type="STRING" id="6313.A0A0K0DE85"/>
<evidence type="ECO:0000256" key="3">
    <source>
        <dbReference type="SAM" id="SignalP"/>
    </source>
</evidence>
<feature type="signal peptide" evidence="3">
    <location>
        <begin position="1"/>
        <end position="23"/>
    </location>
</feature>
<dbReference type="PANTHER" id="PTHR13234:SF70">
    <property type="entry name" value="GILT-LIKE PROTEIN C02D5.2"/>
    <property type="match status" value="1"/>
</dbReference>
<evidence type="ECO:0000256" key="2">
    <source>
        <dbReference type="ARBA" id="ARBA00023180"/>
    </source>
</evidence>
<evidence type="ECO:0000256" key="1">
    <source>
        <dbReference type="ARBA" id="ARBA00005679"/>
    </source>
</evidence>
<evidence type="ECO:0000313" key="4">
    <source>
        <dbReference type="Proteomes" id="UP000035642"/>
    </source>
</evidence>
<keyword evidence="2" id="KW-0325">Glycoprotein</keyword>
<keyword evidence="4" id="KW-1185">Reference proteome</keyword>
<organism evidence="4 5">
    <name type="scientific">Angiostrongylus cantonensis</name>
    <name type="common">Rat lungworm</name>
    <dbReference type="NCBI Taxonomy" id="6313"/>
    <lineage>
        <taxon>Eukaryota</taxon>
        <taxon>Metazoa</taxon>
        <taxon>Ecdysozoa</taxon>
        <taxon>Nematoda</taxon>
        <taxon>Chromadorea</taxon>
        <taxon>Rhabditida</taxon>
        <taxon>Rhabditina</taxon>
        <taxon>Rhabditomorpha</taxon>
        <taxon>Strongyloidea</taxon>
        <taxon>Metastrongylidae</taxon>
        <taxon>Angiostrongylus</taxon>
    </lineage>
</organism>
<accession>A0A0K0DE85</accession>
<reference evidence="5" key="2">
    <citation type="submission" date="2017-02" db="UniProtKB">
        <authorList>
            <consortium name="WormBaseParasite"/>
        </authorList>
    </citation>
    <scope>IDENTIFICATION</scope>
</reference>
<feature type="chain" id="PRO_5005326666" evidence="3">
    <location>
        <begin position="24"/>
        <end position="194"/>
    </location>
</feature>
<evidence type="ECO:0000313" key="5">
    <source>
        <dbReference type="WBParaSite" id="ACAC_0000913201-mRNA-1"/>
    </source>
</evidence>